<accession>A0A6M3XPV2</accession>
<protein>
    <submittedName>
        <fullName evidence="1">Uncharacterized protein</fullName>
    </submittedName>
</protein>
<evidence type="ECO:0000313" key="1">
    <source>
        <dbReference type="EMBL" id="QJH98813.1"/>
    </source>
</evidence>
<sequence length="81" mass="9683">MVSYDAGIHYEEFMKSDSTEELVKRASEKRDNPMDDISWCRWYIENEDGTMNRDALCPVHKELFALLSRLHELDMQEEVKR</sequence>
<dbReference type="EMBL" id="MT144753">
    <property type="protein sequence ID" value="QJH98813.1"/>
    <property type="molecule type" value="Genomic_DNA"/>
</dbReference>
<organism evidence="1">
    <name type="scientific">viral metagenome</name>
    <dbReference type="NCBI Taxonomy" id="1070528"/>
    <lineage>
        <taxon>unclassified sequences</taxon>
        <taxon>metagenomes</taxon>
        <taxon>organismal metagenomes</taxon>
    </lineage>
</organism>
<proteinExistence type="predicted"/>
<gene>
    <name evidence="1" type="ORF">TM448B01398_0023</name>
</gene>
<reference evidence="1" key="1">
    <citation type="submission" date="2020-03" db="EMBL/GenBank/DDBJ databases">
        <title>The deep terrestrial virosphere.</title>
        <authorList>
            <person name="Holmfeldt K."/>
            <person name="Nilsson E."/>
            <person name="Simone D."/>
            <person name="Lopez-Fernandez M."/>
            <person name="Wu X."/>
            <person name="de Brujin I."/>
            <person name="Lundin D."/>
            <person name="Andersson A."/>
            <person name="Bertilsson S."/>
            <person name="Dopson M."/>
        </authorList>
    </citation>
    <scope>NUCLEOTIDE SEQUENCE</scope>
    <source>
        <strain evidence="1">TM448B01398</strain>
    </source>
</reference>
<name>A0A6M3XPV2_9ZZZZ</name>
<dbReference type="AlphaFoldDB" id="A0A6M3XPV2"/>